<dbReference type="OrthoDB" id="5955962at2"/>
<dbReference type="Proteomes" id="UP000241788">
    <property type="component" value="Unassembled WGS sequence"/>
</dbReference>
<protein>
    <recommendedName>
        <fullName evidence="4">Signal transducing protein</fullName>
    </recommendedName>
</protein>
<proteinExistence type="predicted"/>
<keyword evidence="1" id="KW-1133">Transmembrane helix</keyword>
<evidence type="ECO:0000313" key="2">
    <source>
        <dbReference type="EMBL" id="SIQ04598.1"/>
    </source>
</evidence>
<sequence length="280" mass="30504">MRQVFTSPRLTNVEAVAALLEEAGIATKITNGRSYRGKFDRGMSYRDTGGDNQAAVWVMRSEDQPRAREMLREAGLLDSTRPDQQRDSFLPEHLRAGGRKEIAATRWLSPGRLKVLLLIAIALVMALVVIWQRRPAPQAQGVSAPLIGTQPSGPGVLAARNAAPIVQRVDVPSALATLLVSRIASERNISAACLQVDEAMPSARVLELLTSTGHMPKLADPATCDGTNELPSIRIDDYQTDGSGSGTVRVRVQRGDLRVDQRFDVVREGYDWRVTGSSKP</sequence>
<keyword evidence="3" id="KW-1185">Reference proteome</keyword>
<evidence type="ECO:0000313" key="3">
    <source>
        <dbReference type="Proteomes" id="UP000241788"/>
    </source>
</evidence>
<dbReference type="STRING" id="1604334.SAMN05421546_0643"/>
<evidence type="ECO:0008006" key="4">
    <source>
        <dbReference type="Google" id="ProtNLM"/>
    </source>
</evidence>
<gene>
    <name evidence="2" type="ORF">SAMN05421546_0643</name>
</gene>
<name>A0A1N6PJL6_9GAMM</name>
<reference evidence="3" key="1">
    <citation type="submission" date="2017-01" db="EMBL/GenBank/DDBJ databases">
        <authorList>
            <person name="Varghese N."/>
            <person name="Submissions S."/>
        </authorList>
    </citation>
    <scope>NUCLEOTIDE SEQUENCE [LARGE SCALE GENOMIC DNA]</scope>
    <source>
        <strain evidence="3">UM1</strain>
    </source>
</reference>
<organism evidence="2 3">
    <name type="scientific">Solilutibacter tolerans</name>
    <dbReference type="NCBI Taxonomy" id="1604334"/>
    <lineage>
        <taxon>Bacteria</taxon>
        <taxon>Pseudomonadati</taxon>
        <taxon>Pseudomonadota</taxon>
        <taxon>Gammaproteobacteria</taxon>
        <taxon>Lysobacterales</taxon>
        <taxon>Lysobacteraceae</taxon>
        <taxon>Solilutibacter</taxon>
    </lineage>
</organism>
<dbReference type="EMBL" id="FTLW01000001">
    <property type="protein sequence ID" value="SIQ04598.1"/>
    <property type="molecule type" value="Genomic_DNA"/>
</dbReference>
<dbReference type="RefSeq" id="WP_076585158.1">
    <property type="nucleotide sequence ID" value="NZ_FTLW01000001.1"/>
</dbReference>
<dbReference type="AlphaFoldDB" id="A0A1N6PJL6"/>
<evidence type="ECO:0000256" key="1">
    <source>
        <dbReference type="SAM" id="Phobius"/>
    </source>
</evidence>
<feature type="transmembrane region" description="Helical" evidence="1">
    <location>
        <begin position="115"/>
        <end position="131"/>
    </location>
</feature>
<keyword evidence="1" id="KW-0472">Membrane</keyword>
<keyword evidence="1" id="KW-0812">Transmembrane</keyword>
<accession>A0A1N6PJL6</accession>